<organism evidence="1 2">
    <name type="scientific">Catharanthus roseus</name>
    <name type="common">Madagascar periwinkle</name>
    <name type="synonym">Vinca rosea</name>
    <dbReference type="NCBI Taxonomy" id="4058"/>
    <lineage>
        <taxon>Eukaryota</taxon>
        <taxon>Viridiplantae</taxon>
        <taxon>Streptophyta</taxon>
        <taxon>Embryophyta</taxon>
        <taxon>Tracheophyta</taxon>
        <taxon>Spermatophyta</taxon>
        <taxon>Magnoliopsida</taxon>
        <taxon>eudicotyledons</taxon>
        <taxon>Gunneridae</taxon>
        <taxon>Pentapetalae</taxon>
        <taxon>asterids</taxon>
        <taxon>lamiids</taxon>
        <taxon>Gentianales</taxon>
        <taxon>Apocynaceae</taxon>
        <taxon>Rauvolfioideae</taxon>
        <taxon>Vinceae</taxon>
        <taxon>Catharanthinae</taxon>
        <taxon>Catharanthus</taxon>
    </lineage>
</organism>
<protein>
    <submittedName>
        <fullName evidence="1">Uncharacterized protein</fullName>
    </submittedName>
</protein>
<keyword evidence="2" id="KW-1185">Reference proteome</keyword>
<comment type="caution">
    <text evidence="1">The sequence shown here is derived from an EMBL/GenBank/DDBJ whole genome shotgun (WGS) entry which is preliminary data.</text>
</comment>
<name>A0ACC0A4C6_CATRO</name>
<reference evidence="2" key="1">
    <citation type="journal article" date="2023" name="Nat. Plants">
        <title>Single-cell RNA sequencing provides a high-resolution roadmap for understanding the multicellular compartmentation of specialized metabolism.</title>
        <authorList>
            <person name="Sun S."/>
            <person name="Shen X."/>
            <person name="Li Y."/>
            <person name="Li Y."/>
            <person name="Wang S."/>
            <person name="Li R."/>
            <person name="Zhang H."/>
            <person name="Shen G."/>
            <person name="Guo B."/>
            <person name="Wei J."/>
            <person name="Xu J."/>
            <person name="St-Pierre B."/>
            <person name="Chen S."/>
            <person name="Sun C."/>
        </authorList>
    </citation>
    <scope>NUCLEOTIDE SEQUENCE [LARGE SCALE GENOMIC DNA]</scope>
</reference>
<accession>A0ACC0A4C6</accession>
<sequence>MANSRGSFPQQQHTNVLAEGPDDLYTELWKACAGPLVDVPKVRERVYYFPQGHMEQLEASTNQELNQRIPMFNLSSKILCSVVDIQLLAEKETDEVYAQITLIPEQDHVQQTEPKSSDSYPSEPPRPTVHSFCKVLTASDTSTHGGFSVLRKHANECLPPLDMTQPVPTQELVAKDLHGIEWHFKHIFRGQPRRHLLTTGWSTFVTSKRLVAGDSFVFLRGANGELRVGVRRVDRQQSQMPSSVISSHSMHLGVLATASHAVSTGTLFVVYYKPRTSQFIIGLNKYLESINHGFGVGMRFKMQFEGEDTPERRFTGTIVGVEDMSPQWEKSKWRSLKVQWDEPASIPRPERVSPWEIEPFVAAIPTSVVPSGAGKNKRLRSHIESPLAETVSSPVSAVWNPSQDSTLVNGTPDGLRSQNISLHPSHIDISANPISGSRSCNIRTHTEGDWLSPSHVNSSLSMFTDETETKSTLGWSTFSGTSATPPAKASDNSTSHLRDGWKPDATVATCRLFGIDLRSPSAGAPGEREPLKPIITQDCATKECSLTTLSASDSERKSDLSKDSKDQMLGQPPLPSKEVQSKQNCSTRSRTKVQMQGVAVGRAVDLTNLKGYDELMCELEEMFEIKGELRPRNKWEIVFTDDEGDMMLMGDDPWQEFCSMVRRIFICSSHDVKKMRAGSKLPLPSTDNDGTAFSSETGED</sequence>
<dbReference type="EMBL" id="CM044707">
    <property type="protein sequence ID" value="KAI5655312.1"/>
    <property type="molecule type" value="Genomic_DNA"/>
</dbReference>
<evidence type="ECO:0000313" key="2">
    <source>
        <dbReference type="Proteomes" id="UP001060085"/>
    </source>
</evidence>
<proteinExistence type="predicted"/>
<gene>
    <name evidence="1" type="ORF">M9H77_32499</name>
</gene>
<evidence type="ECO:0000313" key="1">
    <source>
        <dbReference type="EMBL" id="KAI5655312.1"/>
    </source>
</evidence>
<dbReference type="Proteomes" id="UP001060085">
    <property type="component" value="Linkage Group LG07"/>
</dbReference>